<dbReference type="GO" id="GO:0008284">
    <property type="term" value="P:positive regulation of cell population proliferation"/>
    <property type="evidence" value="ECO:0007669"/>
    <property type="project" value="TreeGrafter"/>
</dbReference>
<dbReference type="GO" id="GO:0010082">
    <property type="term" value="P:regulation of root meristem growth"/>
    <property type="evidence" value="ECO:0007669"/>
    <property type="project" value="InterPro"/>
</dbReference>
<evidence type="ECO:0000313" key="2">
    <source>
        <dbReference type="Proteomes" id="UP000657918"/>
    </source>
</evidence>
<dbReference type="GO" id="GO:0008083">
    <property type="term" value="F:growth factor activity"/>
    <property type="evidence" value="ECO:0007669"/>
    <property type="project" value="InterPro"/>
</dbReference>
<dbReference type="OrthoDB" id="994020at2759"/>
<keyword evidence="2" id="KW-1185">Reference proteome</keyword>
<name>A0A835JZV7_9ROSI</name>
<dbReference type="GO" id="GO:0010628">
    <property type="term" value="P:positive regulation of gene expression"/>
    <property type="evidence" value="ECO:0007669"/>
    <property type="project" value="TreeGrafter"/>
</dbReference>
<gene>
    <name evidence="1" type="ORF">SADUNF_Sadunf08G0091000</name>
</gene>
<protein>
    <submittedName>
        <fullName evidence="1">Uncharacterized protein</fullName>
    </submittedName>
</protein>
<reference evidence="1 2" key="1">
    <citation type="submission" date="2020-10" db="EMBL/GenBank/DDBJ databases">
        <title>Plant Genome Project.</title>
        <authorList>
            <person name="Zhang R.-G."/>
        </authorList>
    </citation>
    <scope>NUCLEOTIDE SEQUENCE [LARGE SCALE GENOMIC DNA]</scope>
    <source>
        <strain evidence="1">FAFU-HL-1</strain>
        <tissue evidence="1">Leaf</tissue>
    </source>
</reference>
<dbReference type="GO" id="GO:0030154">
    <property type="term" value="P:cell differentiation"/>
    <property type="evidence" value="ECO:0007669"/>
    <property type="project" value="TreeGrafter"/>
</dbReference>
<proteinExistence type="predicted"/>
<dbReference type="Proteomes" id="UP000657918">
    <property type="component" value="Chromosome 8"/>
</dbReference>
<organism evidence="1 2">
    <name type="scientific">Salix dunnii</name>
    <dbReference type="NCBI Taxonomy" id="1413687"/>
    <lineage>
        <taxon>Eukaryota</taxon>
        <taxon>Viridiplantae</taxon>
        <taxon>Streptophyta</taxon>
        <taxon>Embryophyta</taxon>
        <taxon>Tracheophyta</taxon>
        <taxon>Spermatophyta</taxon>
        <taxon>Magnoliopsida</taxon>
        <taxon>eudicotyledons</taxon>
        <taxon>Gunneridae</taxon>
        <taxon>Pentapetalae</taxon>
        <taxon>rosids</taxon>
        <taxon>fabids</taxon>
        <taxon>Malpighiales</taxon>
        <taxon>Salicaceae</taxon>
        <taxon>Saliceae</taxon>
        <taxon>Salix</taxon>
    </lineage>
</organism>
<dbReference type="GO" id="GO:0005615">
    <property type="term" value="C:extracellular space"/>
    <property type="evidence" value="ECO:0007669"/>
    <property type="project" value="TreeGrafter"/>
</dbReference>
<dbReference type="PANTHER" id="PTHR36313:SF1">
    <property type="entry name" value="PROTEIN GOLVEN 11-RELATED"/>
    <property type="match status" value="1"/>
</dbReference>
<sequence length="172" mass="18579">MIGAKKGNAGAPAFSSDLTKIYVLNENGCLAYQVHMLAAVGAVYKRMVQQCACPSKYTAFPLLSSVDVDNFSSERIVVDGDGMATTSIEMIGGRKAMRAHSIKRPDIKGNVAPGGISSANDRVVGKYGYEREVMHTGNKRNGGRFSEGIKESGFVAFNADYHEPRHHPPKNN</sequence>
<dbReference type="PANTHER" id="PTHR36313">
    <property type="entry name" value="ROOT MERISTEM GROWTH FACTOR 2"/>
    <property type="match status" value="1"/>
</dbReference>
<evidence type="ECO:0000313" key="1">
    <source>
        <dbReference type="EMBL" id="KAF9677275.1"/>
    </source>
</evidence>
<comment type="caution">
    <text evidence="1">The sequence shown here is derived from an EMBL/GenBank/DDBJ whole genome shotgun (WGS) entry which is preliminary data.</text>
</comment>
<dbReference type="InterPro" id="IPR038804">
    <property type="entry name" value="RGF3"/>
</dbReference>
<accession>A0A835JZV7</accession>
<dbReference type="EMBL" id="JADGMS010000008">
    <property type="protein sequence ID" value="KAF9677275.1"/>
    <property type="molecule type" value="Genomic_DNA"/>
</dbReference>
<dbReference type="AlphaFoldDB" id="A0A835JZV7"/>